<dbReference type="EMBL" id="BAAAEW010000014">
    <property type="protein sequence ID" value="GAA0752395.1"/>
    <property type="molecule type" value="Genomic_DNA"/>
</dbReference>
<name>A0ABN1K1N4_9BURK</name>
<feature type="signal peptide" evidence="1">
    <location>
        <begin position="1"/>
        <end position="22"/>
    </location>
</feature>
<organism evidence="2 3">
    <name type="scientific">Ideonella azotifigens</name>
    <dbReference type="NCBI Taxonomy" id="513160"/>
    <lineage>
        <taxon>Bacteria</taxon>
        <taxon>Pseudomonadati</taxon>
        <taxon>Pseudomonadota</taxon>
        <taxon>Betaproteobacteria</taxon>
        <taxon>Burkholderiales</taxon>
        <taxon>Sphaerotilaceae</taxon>
        <taxon>Ideonella</taxon>
    </lineage>
</organism>
<feature type="chain" id="PRO_5047084683" evidence="1">
    <location>
        <begin position="23"/>
        <end position="55"/>
    </location>
</feature>
<keyword evidence="1" id="KW-0732">Signal</keyword>
<accession>A0ABN1K1N4</accession>
<gene>
    <name evidence="2" type="ORF">GCM10009107_26190</name>
</gene>
<comment type="caution">
    <text evidence="2">The sequence shown here is derived from an EMBL/GenBank/DDBJ whole genome shotgun (WGS) entry which is preliminary data.</text>
</comment>
<evidence type="ECO:0000313" key="2">
    <source>
        <dbReference type="EMBL" id="GAA0752395.1"/>
    </source>
</evidence>
<evidence type="ECO:0000313" key="3">
    <source>
        <dbReference type="Proteomes" id="UP001500279"/>
    </source>
</evidence>
<evidence type="ECO:0000256" key="1">
    <source>
        <dbReference type="SAM" id="SignalP"/>
    </source>
</evidence>
<proteinExistence type="predicted"/>
<dbReference type="RefSeq" id="WP_170201159.1">
    <property type="nucleotide sequence ID" value="NZ_BAAAEW010000014.1"/>
</dbReference>
<protein>
    <submittedName>
        <fullName evidence="2">Uncharacterized protein</fullName>
    </submittedName>
</protein>
<sequence length="55" mass="5991">MKTTIKAVLALTFALMNISAHSLVLDPGEDPCAVYLDDDDGEAYTACVMQRKRTS</sequence>
<keyword evidence="3" id="KW-1185">Reference proteome</keyword>
<dbReference type="Proteomes" id="UP001500279">
    <property type="component" value="Unassembled WGS sequence"/>
</dbReference>
<reference evidence="2 3" key="1">
    <citation type="journal article" date="2019" name="Int. J. Syst. Evol. Microbiol.">
        <title>The Global Catalogue of Microorganisms (GCM) 10K type strain sequencing project: providing services to taxonomists for standard genome sequencing and annotation.</title>
        <authorList>
            <consortium name="The Broad Institute Genomics Platform"/>
            <consortium name="The Broad Institute Genome Sequencing Center for Infectious Disease"/>
            <person name="Wu L."/>
            <person name="Ma J."/>
        </authorList>
    </citation>
    <scope>NUCLEOTIDE SEQUENCE [LARGE SCALE GENOMIC DNA]</scope>
    <source>
        <strain evidence="2 3">JCM 15503</strain>
    </source>
</reference>